<dbReference type="Proteomes" id="UP000574276">
    <property type="component" value="Unassembled WGS sequence"/>
</dbReference>
<keyword evidence="1" id="KW-0472">Membrane</keyword>
<reference evidence="2 3" key="1">
    <citation type="submission" date="2020-07" db="EMBL/GenBank/DDBJ databases">
        <title>Characterization and genome sequencing of isolate MD1, a novel member within the family Lachnospiraceae.</title>
        <authorList>
            <person name="Rettenmaier R."/>
            <person name="Di Bello L."/>
            <person name="Zinser C."/>
            <person name="Scheitz K."/>
            <person name="Liebl W."/>
            <person name="Zverlov V."/>
        </authorList>
    </citation>
    <scope>NUCLEOTIDE SEQUENCE [LARGE SCALE GENOMIC DNA]</scope>
    <source>
        <strain evidence="2 3">MD1</strain>
    </source>
</reference>
<organism evidence="2 3">
    <name type="scientific">Variimorphobacter saccharofermentans</name>
    <dbReference type="NCBI Taxonomy" id="2755051"/>
    <lineage>
        <taxon>Bacteria</taxon>
        <taxon>Bacillati</taxon>
        <taxon>Bacillota</taxon>
        <taxon>Clostridia</taxon>
        <taxon>Lachnospirales</taxon>
        <taxon>Lachnospiraceae</taxon>
        <taxon>Variimorphobacter</taxon>
    </lineage>
</organism>
<sequence length="156" mass="17350">MRQNYISDHVRLLIFAASVIVACLICYMAYTVSNTGKSSVLAGSDQIYAMHSEFSNSKFAIYDGATILGSELVNIIKKAVDQKEHLSVVVRTLESSRTDYNYVYDEVTSSLLEIGTTKLESSKAQGAYINRSAKFLGSIRKDDNGNIICIWFDQQP</sequence>
<gene>
    <name evidence="2" type="ORF">H0486_06485</name>
</gene>
<evidence type="ECO:0000313" key="2">
    <source>
        <dbReference type="EMBL" id="MBB2182517.1"/>
    </source>
</evidence>
<accession>A0A839JZ75</accession>
<feature type="transmembrane region" description="Helical" evidence="1">
    <location>
        <begin position="12"/>
        <end position="30"/>
    </location>
</feature>
<evidence type="ECO:0000256" key="1">
    <source>
        <dbReference type="SAM" id="Phobius"/>
    </source>
</evidence>
<dbReference type="AlphaFoldDB" id="A0A839JZ75"/>
<dbReference type="EMBL" id="JACEGA010000001">
    <property type="protein sequence ID" value="MBB2182517.1"/>
    <property type="molecule type" value="Genomic_DNA"/>
</dbReference>
<dbReference type="PROSITE" id="PS51257">
    <property type="entry name" value="PROKAR_LIPOPROTEIN"/>
    <property type="match status" value="1"/>
</dbReference>
<name>A0A839JZ75_9FIRM</name>
<keyword evidence="1" id="KW-1133">Transmembrane helix</keyword>
<keyword evidence="3" id="KW-1185">Reference proteome</keyword>
<dbReference type="RefSeq" id="WP_228352236.1">
    <property type="nucleotide sequence ID" value="NZ_JACEGA010000001.1"/>
</dbReference>
<protein>
    <submittedName>
        <fullName evidence="2">Uncharacterized protein</fullName>
    </submittedName>
</protein>
<evidence type="ECO:0000313" key="3">
    <source>
        <dbReference type="Proteomes" id="UP000574276"/>
    </source>
</evidence>
<proteinExistence type="predicted"/>
<keyword evidence="1" id="KW-0812">Transmembrane</keyword>
<comment type="caution">
    <text evidence="2">The sequence shown here is derived from an EMBL/GenBank/DDBJ whole genome shotgun (WGS) entry which is preliminary data.</text>
</comment>